<dbReference type="EMBL" id="DYWQ01000129">
    <property type="protein sequence ID" value="HJF45805.1"/>
    <property type="molecule type" value="Genomic_DNA"/>
</dbReference>
<dbReference type="Pfam" id="PF08281">
    <property type="entry name" value="Sigma70_r4_2"/>
    <property type="match status" value="1"/>
</dbReference>
<dbReference type="InterPro" id="IPR013325">
    <property type="entry name" value="RNA_pol_sigma_r2"/>
</dbReference>
<dbReference type="Pfam" id="PF04542">
    <property type="entry name" value="Sigma70_r2"/>
    <property type="match status" value="1"/>
</dbReference>
<organism evidence="7 8">
    <name type="scientific">Thermophilibacter provencensis</name>
    <dbReference type="NCBI Taxonomy" id="1852386"/>
    <lineage>
        <taxon>Bacteria</taxon>
        <taxon>Bacillati</taxon>
        <taxon>Actinomycetota</taxon>
        <taxon>Coriobacteriia</taxon>
        <taxon>Coriobacteriales</taxon>
        <taxon>Atopobiaceae</taxon>
        <taxon>Thermophilibacter</taxon>
    </lineage>
</organism>
<keyword evidence="4" id="KW-0804">Transcription</keyword>
<keyword evidence="3" id="KW-0731">Sigma factor</keyword>
<evidence type="ECO:0000256" key="3">
    <source>
        <dbReference type="ARBA" id="ARBA00023082"/>
    </source>
</evidence>
<dbReference type="Gene3D" id="1.10.10.10">
    <property type="entry name" value="Winged helix-like DNA-binding domain superfamily/Winged helix DNA-binding domain"/>
    <property type="match status" value="1"/>
</dbReference>
<reference evidence="7" key="2">
    <citation type="submission" date="2021-09" db="EMBL/GenBank/DDBJ databases">
        <authorList>
            <person name="Gilroy R."/>
        </authorList>
    </citation>
    <scope>NUCLEOTIDE SEQUENCE</scope>
    <source>
        <strain evidence="7">CHK124-7917</strain>
    </source>
</reference>
<reference evidence="7" key="1">
    <citation type="journal article" date="2021" name="PeerJ">
        <title>Extensive microbial diversity within the chicken gut microbiome revealed by metagenomics and culture.</title>
        <authorList>
            <person name="Gilroy R."/>
            <person name="Ravi A."/>
            <person name="Getino M."/>
            <person name="Pursley I."/>
            <person name="Horton D.L."/>
            <person name="Alikhan N.F."/>
            <person name="Baker D."/>
            <person name="Gharbi K."/>
            <person name="Hall N."/>
            <person name="Watson M."/>
            <person name="Adriaenssens E.M."/>
            <person name="Foster-Nyarko E."/>
            <person name="Jarju S."/>
            <person name="Secka A."/>
            <person name="Antonio M."/>
            <person name="Oren A."/>
            <person name="Chaudhuri R.R."/>
            <person name="La Ragione R."/>
            <person name="Hildebrand F."/>
            <person name="Pallen M.J."/>
        </authorList>
    </citation>
    <scope>NUCLEOTIDE SEQUENCE</scope>
    <source>
        <strain evidence="7">CHK124-7917</strain>
    </source>
</reference>
<evidence type="ECO:0000256" key="1">
    <source>
        <dbReference type="ARBA" id="ARBA00010641"/>
    </source>
</evidence>
<dbReference type="InterPro" id="IPR007627">
    <property type="entry name" value="RNA_pol_sigma70_r2"/>
</dbReference>
<comment type="caution">
    <text evidence="7">The sequence shown here is derived from an EMBL/GenBank/DDBJ whole genome shotgun (WGS) entry which is preliminary data.</text>
</comment>
<accession>A0A921KLV4</accession>
<dbReference type="PANTHER" id="PTHR43133:SF51">
    <property type="entry name" value="RNA POLYMERASE SIGMA FACTOR"/>
    <property type="match status" value="1"/>
</dbReference>
<dbReference type="InterPro" id="IPR014284">
    <property type="entry name" value="RNA_pol_sigma-70_dom"/>
</dbReference>
<dbReference type="RefSeq" id="WP_274959486.1">
    <property type="nucleotide sequence ID" value="NZ_DYWQ01000129.1"/>
</dbReference>
<sequence>MQDDEFRQAVEKNRDLVFRIAYTYLRDAADADDVTQDVFIKLLRHEGDFASEAHRRNWLVRVCVNECRSLFRRPWRRVEDIERYANSLQMPSRGHVELLTSVMHLPEKYRVPLVLHYYAGFSTGEVASMLRVPAATVRTRLARARARLRKMLEADGIPHREMEVVQ</sequence>
<name>A0A921KLV4_9ACTN</name>
<keyword evidence="2" id="KW-0805">Transcription regulation</keyword>
<dbReference type="PANTHER" id="PTHR43133">
    <property type="entry name" value="RNA POLYMERASE ECF-TYPE SIGMA FACTO"/>
    <property type="match status" value="1"/>
</dbReference>
<dbReference type="InterPro" id="IPR036388">
    <property type="entry name" value="WH-like_DNA-bd_sf"/>
</dbReference>
<feature type="domain" description="RNA polymerase sigma-70 region 2" evidence="5">
    <location>
        <begin position="10"/>
        <end position="76"/>
    </location>
</feature>
<dbReference type="SUPFAM" id="SSF88946">
    <property type="entry name" value="Sigma2 domain of RNA polymerase sigma factors"/>
    <property type="match status" value="1"/>
</dbReference>
<evidence type="ECO:0000313" key="7">
    <source>
        <dbReference type="EMBL" id="HJF45805.1"/>
    </source>
</evidence>
<evidence type="ECO:0000259" key="6">
    <source>
        <dbReference type="Pfam" id="PF08281"/>
    </source>
</evidence>
<dbReference type="InterPro" id="IPR013324">
    <property type="entry name" value="RNA_pol_sigma_r3/r4-like"/>
</dbReference>
<dbReference type="GO" id="GO:0006352">
    <property type="term" value="P:DNA-templated transcription initiation"/>
    <property type="evidence" value="ECO:0007669"/>
    <property type="project" value="InterPro"/>
</dbReference>
<dbReference type="AlphaFoldDB" id="A0A921KLV4"/>
<feature type="domain" description="RNA polymerase sigma factor 70 region 4 type 2" evidence="6">
    <location>
        <begin position="96"/>
        <end position="148"/>
    </location>
</feature>
<gene>
    <name evidence="7" type="ORF">K8U72_08520</name>
</gene>
<dbReference type="Proteomes" id="UP000697330">
    <property type="component" value="Unassembled WGS sequence"/>
</dbReference>
<dbReference type="GO" id="GO:0016987">
    <property type="term" value="F:sigma factor activity"/>
    <property type="evidence" value="ECO:0007669"/>
    <property type="project" value="UniProtKB-KW"/>
</dbReference>
<evidence type="ECO:0000313" key="8">
    <source>
        <dbReference type="Proteomes" id="UP000697330"/>
    </source>
</evidence>
<proteinExistence type="inferred from homology"/>
<dbReference type="NCBIfam" id="TIGR02937">
    <property type="entry name" value="sigma70-ECF"/>
    <property type="match status" value="1"/>
</dbReference>
<evidence type="ECO:0000259" key="5">
    <source>
        <dbReference type="Pfam" id="PF04542"/>
    </source>
</evidence>
<dbReference type="SUPFAM" id="SSF88659">
    <property type="entry name" value="Sigma3 and sigma4 domains of RNA polymerase sigma factors"/>
    <property type="match status" value="1"/>
</dbReference>
<evidence type="ECO:0000256" key="4">
    <source>
        <dbReference type="ARBA" id="ARBA00023163"/>
    </source>
</evidence>
<comment type="similarity">
    <text evidence="1">Belongs to the sigma-70 factor family. ECF subfamily.</text>
</comment>
<dbReference type="Gene3D" id="1.10.1740.10">
    <property type="match status" value="1"/>
</dbReference>
<dbReference type="InterPro" id="IPR013249">
    <property type="entry name" value="RNA_pol_sigma70_r4_t2"/>
</dbReference>
<dbReference type="GO" id="GO:0003677">
    <property type="term" value="F:DNA binding"/>
    <property type="evidence" value="ECO:0007669"/>
    <property type="project" value="InterPro"/>
</dbReference>
<protein>
    <submittedName>
        <fullName evidence="7">RNA polymerase sigma factor</fullName>
    </submittedName>
</protein>
<dbReference type="InterPro" id="IPR039425">
    <property type="entry name" value="RNA_pol_sigma-70-like"/>
</dbReference>
<evidence type="ECO:0000256" key="2">
    <source>
        <dbReference type="ARBA" id="ARBA00023015"/>
    </source>
</evidence>